<comment type="domain">
    <text evidence="3">The antibiotic resistance domain (ARD) is packed between the 23S rRNA and the acceptor arm of the P-site tRNA and inserts into the peptidyltransferase center (PTC). The C-terminal extension (CTE) contacts the small ribosomal subunit, positioned in the Shine-Dalgarno-anti-Shine-Dalgarno cavity.</text>
</comment>
<organism evidence="5 6">
    <name type="scientific">Alkalihalobacillus trypoxylicola</name>
    <dbReference type="NCBI Taxonomy" id="519424"/>
    <lineage>
        <taxon>Bacteria</taxon>
        <taxon>Bacillati</taxon>
        <taxon>Bacillota</taxon>
        <taxon>Bacilli</taxon>
        <taxon>Bacillales</taxon>
        <taxon>Bacillaceae</taxon>
        <taxon>Alkalihalobacillus</taxon>
    </lineage>
</organism>
<dbReference type="InterPro" id="IPR003439">
    <property type="entry name" value="ABC_transporter-like_ATP-bd"/>
</dbReference>
<feature type="domain" description="ABC transporter" evidence="4">
    <location>
        <begin position="5"/>
        <end position="202"/>
    </location>
</feature>
<keyword evidence="5" id="KW-0648">Protein biosynthesis</keyword>
<keyword evidence="3" id="KW-0963">Cytoplasm</keyword>
<keyword evidence="6" id="KW-1185">Reference proteome</keyword>
<dbReference type="OrthoDB" id="9760950at2"/>
<feature type="binding site" evidence="3">
    <location>
        <begin position="326"/>
        <end position="333"/>
    </location>
    <ligand>
        <name>ATP</name>
        <dbReference type="ChEBI" id="CHEBI:30616"/>
        <label>2</label>
    </ligand>
</feature>
<keyword evidence="2 3" id="KW-0067">ATP-binding</keyword>
<feature type="domain" description="ABC transporter" evidence="4">
    <location>
        <begin position="294"/>
        <end position="506"/>
    </location>
</feature>
<comment type="subunit">
    <text evidence="3">Binds within the E-site of the 70S ribosome, where it contacts ribosomal proteins of the large and small subunit, the 16 and 23S rRNAs and the acceptor arm of the P-site tRNA.</text>
</comment>
<dbReference type="STRING" id="519424.AZF04_15090"/>
<comment type="function">
    <text evidence="3">Recognizes and binds in the vacant E-site of ribosomes stalled by some peptidyltransferase center (PTC)-targeting antibiotics. Makes contact with the PTC and both ribosomal subunits. Induces conformational changes in the P-site, which allows it to dislodge the antibiotic from its PTC binding site.</text>
</comment>
<comment type="subcellular location">
    <subcellularLocation>
        <location evidence="3">Cytoplasm</location>
    </subcellularLocation>
    <text evidence="3">Does not stably associate with ribosomes.</text>
</comment>
<dbReference type="PANTHER" id="PTHR42855">
    <property type="entry name" value="ABC TRANSPORTER ATP-BINDING SUBUNIT"/>
    <property type="match status" value="1"/>
</dbReference>
<sequence length="549" mass="63783">MQEIVKIQHLKYEIDDHVLINEMNTHIRKGDVIGVIGKNGSGKSTLLQLIYQQLEPTAGKISFSKNHIKIQWVKQETKEYSLSELTPEEQALLNKWNVPKIAYSRLSGGEKLKARLARAFKEESELLLLDEPTNHLDEQSISLLTQQLKGFKGAIIVVSHDRFFLDEVATKIWSLENGAFIEHKGNYSSYMKVREEKRKSQQKAYEKQQKKVERIEEQMNQLSSWSQKAHSQSTKKEGFKEYYRVKAKRTDAQIKSKQKRLESELEKHKVDQVEPEYQVQFSMNANQKVGKRFLEVRDLEKSFDERLLFHQANFTIQHGEKVALLGPNGSGKTTFLKMLSGDSEKSGGEIWISPTTEIGYLTQEVFDLPIDQSPSTLFYRETFEERGHVQNLMKNLGFLAHQWTEPIEHLSMGERVKCKLMKYILEEKDVLILDEPTNHLDLVSREQLEQTLSGYNGTLIVVTHDRYFREKTTNTQLVFSNSTIKKQLHHDKPKQADQDTELEETLLKLETERQEVLGKLSFLSPNHKEYKELDQKFVELTITIKKLSQ</sequence>
<dbReference type="InterPro" id="IPR051309">
    <property type="entry name" value="ABCF_ATPase"/>
</dbReference>
<dbReference type="InterPro" id="IPR032781">
    <property type="entry name" value="ABC_tran_Xtn"/>
</dbReference>
<dbReference type="InterPro" id="IPR003593">
    <property type="entry name" value="AAA+_ATPase"/>
</dbReference>
<dbReference type="CDD" id="cd03221">
    <property type="entry name" value="ABCF_EF-3"/>
    <property type="match status" value="2"/>
</dbReference>
<dbReference type="NCBIfam" id="NF000355">
    <property type="entry name" value="ribo_prot_ABC_F"/>
    <property type="match status" value="1"/>
</dbReference>
<dbReference type="GO" id="GO:0072344">
    <property type="term" value="P:rescue of stalled ribosome"/>
    <property type="evidence" value="ECO:0007669"/>
    <property type="project" value="UniProtKB-UniRule"/>
</dbReference>
<feature type="coiled-coil region" evidence="3">
    <location>
        <begin position="198"/>
        <end position="267"/>
    </location>
</feature>
<reference evidence="5" key="1">
    <citation type="submission" date="2016-02" db="EMBL/GenBank/DDBJ databases">
        <title>Genome sequence of Bacillus trypoxylicola KCTC 13244(T).</title>
        <authorList>
            <person name="Jeong H."/>
            <person name="Park S.-H."/>
            <person name="Choi S.-K."/>
        </authorList>
    </citation>
    <scope>NUCLEOTIDE SEQUENCE [LARGE SCALE GENOMIC DNA]</scope>
    <source>
        <strain evidence="5">KCTC 13244</strain>
    </source>
</reference>
<keyword evidence="3" id="KW-0694">RNA-binding</keyword>
<name>A0A162F065_9BACI</name>
<dbReference type="GO" id="GO:0003746">
    <property type="term" value="F:translation elongation factor activity"/>
    <property type="evidence" value="ECO:0007669"/>
    <property type="project" value="UniProtKB-KW"/>
</dbReference>
<dbReference type="PANTHER" id="PTHR42855:SF2">
    <property type="entry name" value="DRUG RESISTANCE ABC TRANSPORTER,ATP-BINDING PROTEIN"/>
    <property type="match status" value="1"/>
</dbReference>
<keyword evidence="3" id="KW-0677">Repeat</keyword>
<evidence type="ECO:0000259" key="4">
    <source>
        <dbReference type="PROSITE" id="PS50893"/>
    </source>
</evidence>
<protein>
    <recommendedName>
        <fullName evidence="3">Ribosome protection protein VmlR</fullName>
    </recommendedName>
</protein>
<dbReference type="FunFam" id="3.40.50.300:FF:001634">
    <property type="entry name" value="ABC transporter ATP-binding protein"/>
    <property type="match status" value="1"/>
</dbReference>
<dbReference type="GO" id="GO:0000049">
    <property type="term" value="F:tRNA binding"/>
    <property type="evidence" value="ECO:0007669"/>
    <property type="project" value="UniProtKB-UniRule"/>
</dbReference>
<dbReference type="Pfam" id="PF12848">
    <property type="entry name" value="ABC_tran_Xtn"/>
    <property type="match status" value="1"/>
</dbReference>
<dbReference type="Pfam" id="PF00005">
    <property type="entry name" value="ABC_tran"/>
    <property type="match status" value="2"/>
</dbReference>
<proteinExistence type="inferred from homology"/>
<dbReference type="GO" id="GO:0046677">
    <property type="term" value="P:response to antibiotic"/>
    <property type="evidence" value="ECO:0007669"/>
    <property type="project" value="UniProtKB-KW"/>
</dbReference>
<comment type="caution">
    <text evidence="3">Lacks conserved residue(s) required for the propagation of feature annotation.</text>
</comment>
<dbReference type="EMBL" id="LTAO01000003">
    <property type="protein sequence ID" value="KYG34151.1"/>
    <property type="molecule type" value="Genomic_DNA"/>
</dbReference>
<accession>A0A162F065</accession>
<keyword evidence="1 3" id="KW-0547">Nucleotide-binding</keyword>
<keyword evidence="3" id="KW-0175">Coiled coil</keyword>
<keyword evidence="3" id="KW-0820">tRNA-binding</keyword>
<dbReference type="Proteomes" id="UP000075806">
    <property type="component" value="Unassembled WGS sequence"/>
</dbReference>
<evidence type="ECO:0000256" key="2">
    <source>
        <dbReference type="ARBA" id="ARBA00022840"/>
    </source>
</evidence>
<keyword evidence="3" id="KW-0046">Antibiotic resistance</keyword>
<keyword evidence="5" id="KW-0251">Elongation factor</keyword>
<comment type="similarity">
    <text evidence="3">Belongs to the ABC transporter superfamily. ABCF family. ARE2 subfamily.</text>
</comment>
<dbReference type="HAMAP" id="MF_00846">
    <property type="entry name" value="VmlR"/>
    <property type="match status" value="1"/>
</dbReference>
<dbReference type="AlphaFoldDB" id="A0A162F065"/>
<keyword evidence="3" id="KW-0699">rRNA-binding</keyword>
<dbReference type="RefSeq" id="WP_061947650.1">
    <property type="nucleotide sequence ID" value="NZ_LTAO01000003.1"/>
</dbReference>
<dbReference type="PROSITE" id="PS50893">
    <property type="entry name" value="ABC_TRANSPORTER_2"/>
    <property type="match status" value="2"/>
</dbReference>
<evidence type="ECO:0000313" key="5">
    <source>
        <dbReference type="EMBL" id="KYG34151.1"/>
    </source>
</evidence>
<dbReference type="InterPro" id="IPR043684">
    <property type="entry name" value="VmlR"/>
</dbReference>
<evidence type="ECO:0000313" key="6">
    <source>
        <dbReference type="Proteomes" id="UP000075806"/>
    </source>
</evidence>
<dbReference type="SMART" id="SM00382">
    <property type="entry name" value="AAA"/>
    <property type="match status" value="2"/>
</dbReference>
<comment type="caution">
    <text evidence="5">The sequence shown here is derived from an EMBL/GenBank/DDBJ whole genome shotgun (WGS) entry which is preliminary data.</text>
</comment>
<dbReference type="GO" id="GO:0016887">
    <property type="term" value="F:ATP hydrolysis activity"/>
    <property type="evidence" value="ECO:0007669"/>
    <property type="project" value="InterPro"/>
</dbReference>
<dbReference type="SUPFAM" id="SSF52540">
    <property type="entry name" value="P-loop containing nucleoside triphosphate hydrolases"/>
    <property type="match status" value="2"/>
</dbReference>
<dbReference type="GO" id="GO:0005737">
    <property type="term" value="C:cytoplasm"/>
    <property type="evidence" value="ECO:0007669"/>
    <property type="project" value="UniProtKB-SubCell"/>
</dbReference>
<dbReference type="InterPro" id="IPR027417">
    <property type="entry name" value="P-loop_NTPase"/>
</dbReference>
<evidence type="ECO:0000256" key="1">
    <source>
        <dbReference type="ARBA" id="ARBA00022741"/>
    </source>
</evidence>
<dbReference type="Gene3D" id="3.40.50.300">
    <property type="entry name" value="P-loop containing nucleotide triphosphate hydrolases"/>
    <property type="match status" value="2"/>
</dbReference>
<evidence type="ECO:0000256" key="3">
    <source>
        <dbReference type="HAMAP-Rule" id="MF_00846"/>
    </source>
</evidence>
<gene>
    <name evidence="3" type="primary">vmlR</name>
    <name evidence="5" type="ORF">AZF04_15090</name>
</gene>
<dbReference type="GO" id="GO:0005524">
    <property type="term" value="F:ATP binding"/>
    <property type="evidence" value="ECO:0007669"/>
    <property type="project" value="UniProtKB-UniRule"/>
</dbReference>
<feature type="region of interest" description="Antibiotic resistance domain (ARD)" evidence="3">
    <location>
        <begin position="185"/>
        <end position="291"/>
    </location>
</feature>
<dbReference type="GO" id="GO:0019843">
    <property type="term" value="F:rRNA binding"/>
    <property type="evidence" value="ECO:0007669"/>
    <property type="project" value="UniProtKB-UniRule"/>
</dbReference>